<feature type="transmembrane region" description="Helical" evidence="7">
    <location>
        <begin position="143"/>
        <end position="160"/>
    </location>
</feature>
<dbReference type="GeneID" id="8237979"/>
<gene>
    <name evidence="9" type="primary">8237979</name>
    <name evidence="8" type="ORF">Phum_PHUM088950</name>
</gene>
<dbReference type="HOGENOM" id="CLU_1512402_0_0_1"/>
<dbReference type="Proteomes" id="UP000009046">
    <property type="component" value="Unassembled WGS sequence"/>
</dbReference>
<evidence type="ECO:0000313" key="8">
    <source>
        <dbReference type="EMBL" id="EEB11115.1"/>
    </source>
</evidence>
<dbReference type="AlphaFoldDB" id="E0VCK9"/>
<feature type="transmembrane region" description="Helical" evidence="7">
    <location>
        <begin position="115"/>
        <end position="137"/>
    </location>
</feature>
<evidence type="ECO:0000256" key="6">
    <source>
        <dbReference type="ARBA" id="ARBA00040270"/>
    </source>
</evidence>
<dbReference type="Pfam" id="PF04184">
    <property type="entry name" value="ST7"/>
    <property type="match status" value="1"/>
</dbReference>
<evidence type="ECO:0000313" key="10">
    <source>
        <dbReference type="Proteomes" id="UP000009046"/>
    </source>
</evidence>
<dbReference type="CTD" id="8237979"/>
<evidence type="ECO:0000313" key="9">
    <source>
        <dbReference type="EnsemblMetazoa" id="PHUM088950-PA"/>
    </source>
</evidence>
<keyword evidence="10" id="KW-1185">Reference proteome</keyword>
<reference evidence="8" key="1">
    <citation type="submission" date="2007-04" db="EMBL/GenBank/DDBJ databases">
        <title>Annotation of Pediculus humanus corporis strain USDA.</title>
        <authorList>
            <person name="Kirkness E."/>
            <person name="Hannick L."/>
            <person name="Hass B."/>
            <person name="Bruggner R."/>
            <person name="Lawson D."/>
            <person name="Bidwell S."/>
            <person name="Joardar V."/>
            <person name="Caler E."/>
            <person name="Walenz B."/>
            <person name="Inman J."/>
            <person name="Schobel S."/>
            <person name="Galinsky K."/>
            <person name="Amedeo P."/>
            <person name="Strausberg R."/>
        </authorList>
    </citation>
    <scope>NUCLEOTIDE SEQUENCE</scope>
    <source>
        <strain evidence="8">USDA</strain>
    </source>
</reference>
<dbReference type="KEGG" id="phu:Phum_PHUM088950"/>
<protein>
    <recommendedName>
        <fullName evidence="6">Protein ST7 homolog</fullName>
    </recommendedName>
</protein>
<dbReference type="InterPro" id="IPR007311">
    <property type="entry name" value="ST7"/>
</dbReference>
<dbReference type="eggNOG" id="KOG3807">
    <property type="taxonomic scope" value="Eukaryota"/>
</dbReference>
<keyword evidence="3 7" id="KW-0812">Transmembrane</keyword>
<dbReference type="OMA" id="CTFTAIL"/>
<reference evidence="8" key="2">
    <citation type="submission" date="2007-04" db="EMBL/GenBank/DDBJ databases">
        <title>The genome of the human body louse.</title>
        <authorList>
            <consortium name="The Human Body Louse Genome Consortium"/>
            <person name="Kirkness E."/>
            <person name="Walenz B."/>
            <person name="Hass B."/>
            <person name="Bruggner R."/>
            <person name="Strausberg R."/>
        </authorList>
    </citation>
    <scope>NUCLEOTIDE SEQUENCE</scope>
    <source>
        <strain evidence="8">USDA</strain>
    </source>
</reference>
<organism>
    <name type="scientific">Pediculus humanus subsp. corporis</name>
    <name type="common">Body louse</name>
    <dbReference type="NCBI Taxonomy" id="121224"/>
    <lineage>
        <taxon>Eukaryota</taxon>
        <taxon>Metazoa</taxon>
        <taxon>Ecdysozoa</taxon>
        <taxon>Arthropoda</taxon>
        <taxon>Hexapoda</taxon>
        <taxon>Insecta</taxon>
        <taxon>Pterygota</taxon>
        <taxon>Neoptera</taxon>
        <taxon>Paraneoptera</taxon>
        <taxon>Psocodea</taxon>
        <taxon>Troctomorpha</taxon>
        <taxon>Phthiraptera</taxon>
        <taxon>Anoplura</taxon>
        <taxon>Pediculidae</taxon>
        <taxon>Pediculus</taxon>
    </lineage>
</organism>
<evidence type="ECO:0000256" key="5">
    <source>
        <dbReference type="ARBA" id="ARBA00023136"/>
    </source>
</evidence>
<dbReference type="EMBL" id="DS235059">
    <property type="protein sequence ID" value="EEB11115.1"/>
    <property type="molecule type" value="Genomic_DNA"/>
</dbReference>
<comment type="similarity">
    <text evidence="2">Belongs to the ST7 family.</text>
</comment>
<sequence length="178" mass="20493">MAAVEAIHRAVEFNPHVPKYLLESKPLILPPEHILKRGDSEAIAYAFFHLPHWKNVDGALNLLHCTWEGTFRMLPYPLEKGHLFYPYPTCTECADRELLPSFHDVSVYPKKELPFFILFTAGLCTFTAILAFLTHQYPQPMGMIVRAILAWFSVPINYLWDKLETSMPSNLLQHLSLI</sequence>
<dbReference type="OrthoDB" id="5914722at2759"/>
<evidence type="ECO:0000256" key="2">
    <source>
        <dbReference type="ARBA" id="ARBA00009751"/>
    </source>
</evidence>
<evidence type="ECO:0000256" key="1">
    <source>
        <dbReference type="ARBA" id="ARBA00004141"/>
    </source>
</evidence>
<dbReference type="RefSeq" id="XP_002423853.1">
    <property type="nucleotide sequence ID" value="XM_002423808.1"/>
</dbReference>
<name>E0VCK9_PEDHC</name>
<dbReference type="GO" id="GO:0016020">
    <property type="term" value="C:membrane"/>
    <property type="evidence" value="ECO:0007669"/>
    <property type="project" value="UniProtKB-SubCell"/>
</dbReference>
<dbReference type="PANTHER" id="PTHR12745">
    <property type="entry name" value="SUPPRESSION OF TUMORIGENICITY 7"/>
    <property type="match status" value="1"/>
</dbReference>
<comment type="subcellular location">
    <subcellularLocation>
        <location evidence="1">Membrane</location>
        <topology evidence="1">Multi-pass membrane protein</topology>
    </subcellularLocation>
</comment>
<reference evidence="9" key="3">
    <citation type="submission" date="2021-02" db="UniProtKB">
        <authorList>
            <consortium name="EnsemblMetazoa"/>
        </authorList>
    </citation>
    <scope>IDENTIFICATION</scope>
    <source>
        <strain evidence="9">USDA</strain>
    </source>
</reference>
<evidence type="ECO:0000256" key="7">
    <source>
        <dbReference type="SAM" id="Phobius"/>
    </source>
</evidence>
<dbReference type="EMBL" id="AAZO01001061">
    <property type="status" value="NOT_ANNOTATED_CDS"/>
    <property type="molecule type" value="Genomic_DNA"/>
</dbReference>
<dbReference type="VEuPathDB" id="VectorBase:PHUM088950"/>
<keyword evidence="4 7" id="KW-1133">Transmembrane helix</keyword>
<evidence type="ECO:0000256" key="3">
    <source>
        <dbReference type="ARBA" id="ARBA00022692"/>
    </source>
</evidence>
<keyword evidence="5 7" id="KW-0472">Membrane</keyword>
<proteinExistence type="inferred from homology"/>
<evidence type="ECO:0000256" key="4">
    <source>
        <dbReference type="ARBA" id="ARBA00022989"/>
    </source>
</evidence>
<dbReference type="InParanoid" id="E0VCK9"/>
<dbReference type="EnsemblMetazoa" id="PHUM088950-RA">
    <property type="protein sequence ID" value="PHUM088950-PA"/>
    <property type="gene ID" value="PHUM088950"/>
</dbReference>
<dbReference type="PANTHER" id="PTHR12745:SF6">
    <property type="entry name" value="PROTEIN ST7 HOMOLOG"/>
    <property type="match status" value="1"/>
</dbReference>
<accession>E0VCK9</accession>